<gene>
    <name evidence="1" type="ORF">EVAR_99454_1</name>
</gene>
<reference evidence="1 2" key="1">
    <citation type="journal article" date="2019" name="Commun. Biol.">
        <title>The bagworm genome reveals a unique fibroin gene that provides high tensile strength.</title>
        <authorList>
            <person name="Kono N."/>
            <person name="Nakamura H."/>
            <person name="Ohtoshi R."/>
            <person name="Tomita M."/>
            <person name="Numata K."/>
            <person name="Arakawa K."/>
        </authorList>
    </citation>
    <scope>NUCLEOTIDE SEQUENCE [LARGE SCALE GENOMIC DNA]</scope>
</reference>
<organism evidence="1 2">
    <name type="scientific">Eumeta variegata</name>
    <name type="common">Bagworm moth</name>
    <name type="synonym">Eumeta japonica</name>
    <dbReference type="NCBI Taxonomy" id="151549"/>
    <lineage>
        <taxon>Eukaryota</taxon>
        <taxon>Metazoa</taxon>
        <taxon>Ecdysozoa</taxon>
        <taxon>Arthropoda</taxon>
        <taxon>Hexapoda</taxon>
        <taxon>Insecta</taxon>
        <taxon>Pterygota</taxon>
        <taxon>Neoptera</taxon>
        <taxon>Endopterygota</taxon>
        <taxon>Lepidoptera</taxon>
        <taxon>Glossata</taxon>
        <taxon>Ditrysia</taxon>
        <taxon>Tineoidea</taxon>
        <taxon>Psychidae</taxon>
        <taxon>Oiketicinae</taxon>
        <taxon>Eumeta</taxon>
    </lineage>
</organism>
<dbReference type="EMBL" id="BGZK01002893">
    <property type="protein sequence ID" value="GBP97195.1"/>
    <property type="molecule type" value="Genomic_DNA"/>
</dbReference>
<comment type="caution">
    <text evidence="1">The sequence shown here is derived from an EMBL/GenBank/DDBJ whole genome shotgun (WGS) entry which is preliminary data.</text>
</comment>
<protein>
    <submittedName>
        <fullName evidence="1">Uncharacterized protein</fullName>
    </submittedName>
</protein>
<dbReference type="Proteomes" id="UP000299102">
    <property type="component" value="Unassembled WGS sequence"/>
</dbReference>
<name>A0A4C2ADX2_EUMVA</name>
<sequence length="93" mass="10135">MNHSNEFSECTSTTTIMIYSTYKFSNKKKIKQLAAFFCPDSPRLLCEGEGEVSACASCRSPVGHSSAFDVRCRPPALPALAPPTPTTFRCLAL</sequence>
<evidence type="ECO:0000313" key="2">
    <source>
        <dbReference type="Proteomes" id="UP000299102"/>
    </source>
</evidence>
<accession>A0A4C2ADX2</accession>
<proteinExistence type="predicted"/>
<dbReference type="AlphaFoldDB" id="A0A4C2ADX2"/>
<keyword evidence="2" id="KW-1185">Reference proteome</keyword>
<evidence type="ECO:0000313" key="1">
    <source>
        <dbReference type="EMBL" id="GBP97195.1"/>
    </source>
</evidence>